<reference evidence="1 2" key="1">
    <citation type="submission" date="2021-01" db="EMBL/GenBank/DDBJ databases">
        <title>Belnapia mucosa sp. nov. and Belnapia arida sp. nov., isolated from the Tabernas Desert (Almeria, Spain).</title>
        <authorList>
            <person name="Molina-Menor E."/>
            <person name="Vidal-Verdu A."/>
            <person name="Calonge A."/>
            <person name="Satari L."/>
            <person name="Pereto Magraner J."/>
            <person name="Porcar Miralles M."/>
        </authorList>
    </citation>
    <scope>NUCLEOTIDE SEQUENCE [LARGE SCALE GENOMIC DNA]</scope>
    <source>
        <strain evidence="1 2">T6</strain>
    </source>
</reference>
<dbReference type="Proteomes" id="UP000606490">
    <property type="component" value="Unassembled WGS sequence"/>
</dbReference>
<gene>
    <name evidence="1" type="ORF">JMJ55_25450</name>
</gene>
<comment type="caution">
    <text evidence="1">The sequence shown here is derived from an EMBL/GenBank/DDBJ whole genome shotgun (WGS) entry which is preliminary data.</text>
</comment>
<accession>A0ABS1VAI9</accession>
<sequence length="339" mass="34976">MAIDQSAYTFNPITLPGIGVVPQLADINNHGDIVGHIDDASGEHGFLLRGGDVTILDVPGANGTVATSVNDAGDIVGYYLSPDIALHGFLYSHGTFTTLDIPGASSTELTGINDRGQIVGFASASSADAPSGGFIFDNGAFTRITVPDHPDAFLVPQGINNHGVIVGVSGNEGFVLEGDHLTTLDNPFSSFFIRPDDVNDEGQVVGSLAPAQRAGAGFVYDDSQITLFGPPQPTNQAPNWSLHGINDAGDIVGNNGSGGASGGFAFLATPTAVTPPAPNRPVVDWDALAALVEANFAATGKWFVPDDVSVPAPIQPVVDWDAIAAQVEANFAATGQWFL</sequence>
<name>A0ABS1VAI9_9PROT</name>
<evidence type="ECO:0000313" key="1">
    <source>
        <dbReference type="EMBL" id="MBL6458687.1"/>
    </source>
</evidence>
<proteinExistence type="predicted"/>
<protein>
    <submittedName>
        <fullName evidence="1">Uncharacterized protein</fullName>
    </submittedName>
</protein>
<organism evidence="1 2">
    <name type="scientific">Belnapia mucosa</name>
    <dbReference type="NCBI Taxonomy" id="2804532"/>
    <lineage>
        <taxon>Bacteria</taxon>
        <taxon>Pseudomonadati</taxon>
        <taxon>Pseudomonadota</taxon>
        <taxon>Alphaproteobacteria</taxon>
        <taxon>Acetobacterales</taxon>
        <taxon>Roseomonadaceae</taxon>
        <taxon>Belnapia</taxon>
    </lineage>
</organism>
<dbReference type="EMBL" id="JAEUXJ010000017">
    <property type="protein sequence ID" value="MBL6458687.1"/>
    <property type="molecule type" value="Genomic_DNA"/>
</dbReference>
<evidence type="ECO:0000313" key="2">
    <source>
        <dbReference type="Proteomes" id="UP000606490"/>
    </source>
</evidence>
<keyword evidence="2" id="KW-1185">Reference proteome</keyword>
<dbReference type="RefSeq" id="WP_202828429.1">
    <property type="nucleotide sequence ID" value="NZ_JAEUXJ010000017.1"/>
</dbReference>